<proteinExistence type="predicted"/>
<evidence type="ECO:0000313" key="2">
    <source>
        <dbReference type="EMBL" id="ART30814.1"/>
    </source>
</evidence>
<protein>
    <submittedName>
        <fullName evidence="2">Uncharacterized protein</fullName>
    </submittedName>
</protein>
<accession>A0A1Y0B0B0</accession>
<dbReference type="EMBL" id="KY774314">
    <property type="protein sequence ID" value="ART30814.1"/>
    <property type="molecule type" value="Genomic_DNA"/>
</dbReference>
<organism evidence="2">
    <name type="scientific">Utricularia reniformis</name>
    <dbReference type="NCBI Taxonomy" id="192314"/>
    <lineage>
        <taxon>Eukaryota</taxon>
        <taxon>Viridiplantae</taxon>
        <taxon>Streptophyta</taxon>
        <taxon>Embryophyta</taxon>
        <taxon>Tracheophyta</taxon>
        <taxon>Spermatophyta</taxon>
        <taxon>Magnoliopsida</taxon>
        <taxon>eudicotyledons</taxon>
        <taxon>Gunneridae</taxon>
        <taxon>Pentapetalae</taxon>
        <taxon>asterids</taxon>
        <taxon>lamiids</taxon>
        <taxon>Lamiales</taxon>
        <taxon>Lentibulariaceae</taxon>
        <taxon>Utricularia</taxon>
    </lineage>
</organism>
<dbReference type="AlphaFoldDB" id="A0A1Y0B0B0"/>
<geneLocation type="mitochondrion" evidence="2"/>
<reference evidence="2" key="1">
    <citation type="submission" date="2017-03" db="EMBL/GenBank/DDBJ databases">
        <title>The mitochondrial genome of the carnivorous plant Utricularia reniformis (Lentibulariaceae): structure, comparative analysis and evolutionary landmarks.</title>
        <authorList>
            <person name="Silva S.R."/>
            <person name="Alvarenga D.O."/>
            <person name="Michael T.P."/>
            <person name="Miranda V.F.O."/>
            <person name="Varani A.M."/>
        </authorList>
    </citation>
    <scope>NUCLEOTIDE SEQUENCE</scope>
</reference>
<name>A0A1Y0B0B0_9LAMI</name>
<feature type="signal peptide" evidence="1">
    <location>
        <begin position="1"/>
        <end position="20"/>
    </location>
</feature>
<gene>
    <name evidence="2" type="ORF">AEK19_MT0558</name>
</gene>
<keyword evidence="2" id="KW-0496">Mitochondrion</keyword>
<feature type="chain" id="PRO_5012914419" evidence="1">
    <location>
        <begin position="21"/>
        <end position="61"/>
    </location>
</feature>
<keyword evidence="1" id="KW-0732">Signal</keyword>
<sequence length="61" mass="6583">MWSAFLPVCLLSLDGIHIRAQALLAFFTAGCITHPAPKVRSLLCVSLFTGMNRVENGSGIH</sequence>
<evidence type="ECO:0000256" key="1">
    <source>
        <dbReference type="SAM" id="SignalP"/>
    </source>
</evidence>